<organism evidence="3 4">
    <name type="scientific">Streptomyces caviscabies</name>
    <dbReference type="NCBI Taxonomy" id="90079"/>
    <lineage>
        <taxon>Bacteria</taxon>
        <taxon>Bacillati</taxon>
        <taxon>Actinomycetota</taxon>
        <taxon>Actinomycetes</taxon>
        <taxon>Kitasatosporales</taxon>
        <taxon>Streptomycetaceae</taxon>
        <taxon>Streptomyces</taxon>
    </lineage>
</organism>
<dbReference type="PANTHER" id="PTHR24096:SF267">
    <property type="entry name" value="MALONATE--COA LIGASE ACSF3, MITOCHONDRIAL"/>
    <property type="match status" value="1"/>
</dbReference>
<dbReference type="InterPro" id="IPR042099">
    <property type="entry name" value="ANL_N_sf"/>
</dbReference>
<dbReference type="InterPro" id="IPR000873">
    <property type="entry name" value="AMP-dep_synth/lig_dom"/>
</dbReference>
<dbReference type="RefSeq" id="WP_319284140.1">
    <property type="nucleotide sequence ID" value="NZ_JBHTCK010000001.1"/>
</dbReference>
<sequence length="589" mass="63005">MRENTGVISMGLAPAARMPLRARLRLLAEPTLGVGSFLDHARAVSPDPSAPFLLAQHAGGPEEDGLERLSLDRLTEIRDAYASWYHEAGVRKGDPVGVYAGEGIDAFLHFLALSSLGAIAALVNGRMKPAVAAEYLTRTGVYGLVGTAEGIDRLRESGGLPKTLAFEKDLRTFPRTRSARPSLPGVFPYRHGEDDLVMLCHTSGTTGPPKAVTFGHRQFFRGKRHRLVSFPDAGSNRMLSALPQTHSAGISYLMTATLLGLPTLVMADSSGEAVHDAAGWFRPTLVVAFPQTYAELARLDLSPSAVGNVHTWINTGDSAHEAHIKALIRHGRRPGGRNGRLPVPLPGGWPGGRSSRAGSRFIDGLGSSEMGMALFRKVSEPERQDYDRCVGRPVKVVERATVLDPDGRQLGPGRAGRLGVISPTRTPGYWGNTELTGKSSVSGFWLTGDIVYRDRRGRFFHLDRVPDVIETAEGPVYSLPMEEAILLGLPEVADCAVVAVDAPPPLGKQAPFATVLLKPGAKAPANLLATLNDVLRARGLTALSAAVLATEPEHFPTGATGKVLKRSLREHFADVLVRPSSPGTEESSS</sequence>
<name>A0ABW2M4T2_9ACTN</name>
<reference evidence="4" key="1">
    <citation type="journal article" date="2019" name="Int. J. Syst. Evol. Microbiol.">
        <title>The Global Catalogue of Microorganisms (GCM) 10K type strain sequencing project: providing services to taxonomists for standard genome sequencing and annotation.</title>
        <authorList>
            <consortium name="The Broad Institute Genomics Platform"/>
            <consortium name="The Broad Institute Genome Sequencing Center for Infectious Disease"/>
            <person name="Wu L."/>
            <person name="Ma J."/>
        </authorList>
    </citation>
    <scope>NUCLEOTIDE SEQUENCE [LARGE SCALE GENOMIC DNA]</scope>
    <source>
        <strain evidence="4">ICMP 19430</strain>
    </source>
</reference>
<dbReference type="CDD" id="cd04433">
    <property type="entry name" value="AFD_class_I"/>
    <property type="match status" value="1"/>
</dbReference>
<dbReference type="Proteomes" id="UP001596509">
    <property type="component" value="Unassembled WGS sequence"/>
</dbReference>
<dbReference type="Gene3D" id="3.40.50.12780">
    <property type="entry name" value="N-terminal domain of ligase-like"/>
    <property type="match status" value="1"/>
</dbReference>
<dbReference type="PROSITE" id="PS00455">
    <property type="entry name" value="AMP_BINDING"/>
    <property type="match status" value="1"/>
</dbReference>
<gene>
    <name evidence="3" type="ORF">ACFQW9_03170</name>
</gene>
<dbReference type="EMBL" id="JBHTCK010000001">
    <property type="protein sequence ID" value="MFC7349623.1"/>
    <property type="molecule type" value="Genomic_DNA"/>
</dbReference>
<dbReference type="InterPro" id="IPR045851">
    <property type="entry name" value="AMP-bd_C_sf"/>
</dbReference>
<feature type="domain" description="AMP-dependent synthetase/ligase" evidence="2">
    <location>
        <begin position="65"/>
        <end position="430"/>
    </location>
</feature>
<dbReference type="InterPro" id="IPR020845">
    <property type="entry name" value="AMP-binding_CS"/>
</dbReference>
<dbReference type="Gene3D" id="3.30.300.30">
    <property type="match status" value="1"/>
</dbReference>
<feature type="region of interest" description="Disordered" evidence="1">
    <location>
        <begin position="331"/>
        <end position="352"/>
    </location>
</feature>
<evidence type="ECO:0000256" key="1">
    <source>
        <dbReference type="SAM" id="MobiDB-lite"/>
    </source>
</evidence>
<evidence type="ECO:0000259" key="2">
    <source>
        <dbReference type="Pfam" id="PF00501"/>
    </source>
</evidence>
<dbReference type="SUPFAM" id="SSF56801">
    <property type="entry name" value="Acetyl-CoA synthetase-like"/>
    <property type="match status" value="1"/>
</dbReference>
<dbReference type="Pfam" id="PF00501">
    <property type="entry name" value="AMP-binding"/>
    <property type="match status" value="1"/>
</dbReference>
<comment type="caution">
    <text evidence="3">The sequence shown here is derived from an EMBL/GenBank/DDBJ whole genome shotgun (WGS) entry which is preliminary data.</text>
</comment>
<evidence type="ECO:0000313" key="4">
    <source>
        <dbReference type="Proteomes" id="UP001596509"/>
    </source>
</evidence>
<proteinExistence type="predicted"/>
<dbReference type="PANTHER" id="PTHR24096">
    <property type="entry name" value="LONG-CHAIN-FATTY-ACID--COA LIGASE"/>
    <property type="match status" value="1"/>
</dbReference>
<evidence type="ECO:0000313" key="3">
    <source>
        <dbReference type="EMBL" id="MFC7349623.1"/>
    </source>
</evidence>
<accession>A0ABW2M4T2</accession>
<keyword evidence="4" id="KW-1185">Reference proteome</keyword>
<protein>
    <submittedName>
        <fullName evidence="3">Class I adenylate-forming enzyme family protein</fullName>
    </submittedName>
</protein>